<dbReference type="InterPro" id="IPR041854">
    <property type="entry name" value="BFD-like_2Fe2S-bd_dom_sf"/>
</dbReference>
<dbReference type="InterPro" id="IPR007419">
    <property type="entry name" value="BFD-like_2Fe2S-bd_dom"/>
</dbReference>
<comment type="caution">
    <text evidence="2">The sequence shown here is derived from an EMBL/GenBank/DDBJ whole genome shotgun (WGS) entry which is preliminary data.</text>
</comment>
<keyword evidence="3" id="KW-1185">Reference proteome</keyword>
<dbReference type="RefSeq" id="WP_146429302.1">
    <property type="nucleotide sequence ID" value="NZ_SJPF01000001.1"/>
</dbReference>
<gene>
    <name evidence="2" type="ORF">Enr8_07980</name>
</gene>
<accession>A0A5C5VLZ9</accession>
<dbReference type="Pfam" id="PF04324">
    <property type="entry name" value="Fer2_BFD"/>
    <property type="match status" value="1"/>
</dbReference>
<proteinExistence type="predicted"/>
<organism evidence="2 3">
    <name type="scientific">Blastopirellula retiformator</name>
    <dbReference type="NCBI Taxonomy" id="2527970"/>
    <lineage>
        <taxon>Bacteria</taxon>
        <taxon>Pseudomonadati</taxon>
        <taxon>Planctomycetota</taxon>
        <taxon>Planctomycetia</taxon>
        <taxon>Pirellulales</taxon>
        <taxon>Pirellulaceae</taxon>
        <taxon>Blastopirellula</taxon>
    </lineage>
</organism>
<sequence length="94" mass="10306">MQPDDELCLCFHVTKRKVVNFLRIEKPRRVGQLSECFGAGTGCGWCRPFLQRLFDQAVAAGETSDELPTPEEYAAMRASYISEGKGKPPGGSPA</sequence>
<name>A0A5C5VLZ9_9BACT</name>
<evidence type="ECO:0000313" key="2">
    <source>
        <dbReference type="EMBL" id="TWT39103.1"/>
    </source>
</evidence>
<protein>
    <submittedName>
        <fullName evidence="2">BFD-like [2Fe-2S] binding domain protein</fullName>
    </submittedName>
</protein>
<dbReference type="Gene3D" id="1.10.10.1100">
    <property type="entry name" value="BFD-like [2Fe-2S]-binding domain"/>
    <property type="match status" value="1"/>
</dbReference>
<dbReference type="OrthoDB" id="278622at2"/>
<evidence type="ECO:0000259" key="1">
    <source>
        <dbReference type="Pfam" id="PF04324"/>
    </source>
</evidence>
<dbReference type="AlphaFoldDB" id="A0A5C5VLZ9"/>
<evidence type="ECO:0000313" key="3">
    <source>
        <dbReference type="Proteomes" id="UP000318878"/>
    </source>
</evidence>
<dbReference type="EMBL" id="SJPF01000001">
    <property type="protein sequence ID" value="TWT39103.1"/>
    <property type="molecule type" value="Genomic_DNA"/>
</dbReference>
<feature type="domain" description="BFD-like [2Fe-2S]-binding" evidence="1">
    <location>
        <begin position="8"/>
        <end position="55"/>
    </location>
</feature>
<reference evidence="2 3" key="1">
    <citation type="submission" date="2019-02" db="EMBL/GenBank/DDBJ databases">
        <title>Deep-cultivation of Planctomycetes and their phenomic and genomic characterization uncovers novel biology.</title>
        <authorList>
            <person name="Wiegand S."/>
            <person name="Jogler M."/>
            <person name="Boedeker C."/>
            <person name="Pinto D."/>
            <person name="Vollmers J."/>
            <person name="Rivas-Marin E."/>
            <person name="Kohn T."/>
            <person name="Peeters S.H."/>
            <person name="Heuer A."/>
            <person name="Rast P."/>
            <person name="Oberbeckmann S."/>
            <person name="Bunk B."/>
            <person name="Jeske O."/>
            <person name="Meyerdierks A."/>
            <person name="Storesund J.E."/>
            <person name="Kallscheuer N."/>
            <person name="Luecker S."/>
            <person name="Lage O.M."/>
            <person name="Pohl T."/>
            <person name="Merkel B.J."/>
            <person name="Hornburger P."/>
            <person name="Mueller R.-W."/>
            <person name="Bruemmer F."/>
            <person name="Labrenz M."/>
            <person name="Spormann A.M."/>
            <person name="Op Den Camp H."/>
            <person name="Overmann J."/>
            <person name="Amann R."/>
            <person name="Jetten M.S.M."/>
            <person name="Mascher T."/>
            <person name="Medema M.H."/>
            <person name="Devos D.P."/>
            <person name="Kaster A.-K."/>
            <person name="Ovreas L."/>
            <person name="Rohde M."/>
            <person name="Galperin M.Y."/>
            <person name="Jogler C."/>
        </authorList>
    </citation>
    <scope>NUCLEOTIDE SEQUENCE [LARGE SCALE GENOMIC DNA]</scope>
    <source>
        <strain evidence="2 3">Enr8</strain>
    </source>
</reference>
<dbReference type="Proteomes" id="UP000318878">
    <property type="component" value="Unassembled WGS sequence"/>
</dbReference>